<evidence type="ECO:0000313" key="1">
    <source>
        <dbReference type="EMBL" id="QJA75627.1"/>
    </source>
</evidence>
<reference evidence="1" key="1">
    <citation type="submission" date="2020-03" db="EMBL/GenBank/DDBJ databases">
        <title>The deep terrestrial virosphere.</title>
        <authorList>
            <person name="Holmfeldt K."/>
            <person name="Nilsson E."/>
            <person name="Simone D."/>
            <person name="Lopez-Fernandez M."/>
            <person name="Wu X."/>
            <person name="de Brujin I."/>
            <person name="Lundin D."/>
            <person name="Andersson A."/>
            <person name="Bertilsson S."/>
            <person name="Dopson M."/>
        </authorList>
    </citation>
    <scope>NUCLEOTIDE SEQUENCE</scope>
    <source>
        <strain evidence="1">MM415A01741</strain>
    </source>
</reference>
<proteinExistence type="predicted"/>
<dbReference type="AlphaFoldDB" id="A0A6M3K432"/>
<accession>A0A6M3K432</accession>
<name>A0A6M3K432_9ZZZZ</name>
<dbReference type="EMBL" id="MT142175">
    <property type="protein sequence ID" value="QJA75627.1"/>
    <property type="molecule type" value="Genomic_DNA"/>
</dbReference>
<organism evidence="1">
    <name type="scientific">viral metagenome</name>
    <dbReference type="NCBI Taxonomy" id="1070528"/>
    <lineage>
        <taxon>unclassified sequences</taxon>
        <taxon>metagenomes</taxon>
        <taxon>organismal metagenomes</taxon>
    </lineage>
</organism>
<sequence length="323" mass="36558">MGVLRNQFTNAMVKDLYAYFWENYDETPPMYQELFDVVSSTAAYEKFDSAIGLGELLEKPEGTDLQADSPMESYTIICKNRSFGRVIRFSKESVDDSQKGNLMQKTAGSWGRMVPYTKELFYAKFFNYGAYTSGNSVFNNKITGVVDDPTGDLIYDSKAWFSTTHADKVGGSYANYVSSRALTHPNLKTSYITYTSTNNRDERGNIVSLMPDTLLVPPALYFTAREILESTLVPDIFDNTKNVLSAIVQPMAWQHITDTDGSGATGWYLGKKKMGLLATSRESVTIDFWQEELSKDYFTSIFERYGGCVTNWRYWMAFNISTS</sequence>
<gene>
    <name evidence="1" type="ORF">MM415A01741_0011</name>
</gene>
<protein>
    <submittedName>
        <fullName evidence="1">Putative capsid protein</fullName>
    </submittedName>
</protein>